<dbReference type="AlphaFoldDB" id="A0A846YPG1"/>
<reference evidence="3 4" key="1">
    <citation type="submission" date="2020-04" db="EMBL/GenBank/DDBJ databases">
        <title>MicrobeNet Type strains.</title>
        <authorList>
            <person name="Nicholson A.C."/>
        </authorList>
    </citation>
    <scope>NUCLEOTIDE SEQUENCE [LARGE SCALE GENOMIC DNA]</scope>
    <source>
        <strain evidence="3 4">JCM 3332</strain>
    </source>
</reference>
<gene>
    <name evidence="3" type="ORF">HGA15_33750</name>
</gene>
<dbReference type="SUPFAM" id="SSF51735">
    <property type="entry name" value="NAD(P)-binding Rossmann-fold domains"/>
    <property type="match status" value="1"/>
</dbReference>
<evidence type="ECO:0000256" key="2">
    <source>
        <dbReference type="ARBA" id="ARBA00023002"/>
    </source>
</evidence>
<dbReference type="Proteomes" id="UP000570678">
    <property type="component" value="Unassembled WGS sequence"/>
</dbReference>
<keyword evidence="4" id="KW-1185">Reference proteome</keyword>
<dbReference type="PANTHER" id="PTHR43669">
    <property type="entry name" value="5-KETO-D-GLUCONATE 5-REDUCTASE"/>
    <property type="match status" value="1"/>
</dbReference>
<organism evidence="3 4">
    <name type="scientific">Nocardia flavorosea</name>
    <dbReference type="NCBI Taxonomy" id="53429"/>
    <lineage>
        <taxon>Bacteria</taxon>
        <taxon>Bacillati</taxon>
        <taxon>Actinomycetota</taxon>
        <taxon>Actinomycetes</taxon>
        <taxon>Mycobacteriales</taxon>
        <taxon>Nocardiaceae</taxon>
        <taxon>Nocardia</taxon>
    </lineage>
</organism>
<dbReference type="PRINTS" id="PR00081">
    <property type="entry name" value="GDHRDH"/>
</dbReference>
<comment type="similarity">
    <text evidence="1">Belongs to the short-chain dehydrogenases/reductases (SDR) family.</text>
</comment>
<comment type="caution">
    <text evidence="3">The sequence shown here is derived from an EMBL/GenBank/DDBJ whole genome shotgun (WGS) entry which is preliminary data.</text>
</comment>
<evidence type="ECO:0000313" key="3">
    <source>
        <dbReference type="EMBL" id="NKY61015.1"/>
    </source>
</evidence>
<keyword evidence="2" id="KW-0560">Oxidoreductase</keyword>
<dbReference type="InterPro" id="IPR002347">
    <property type="entry name" value="SDR_fam"/>
</dbReference>
<sequence length="108" mass="10860">MENLAGEVVFITGGAQGIGLALARAFLAEGAAVAVADVDPGALGSAHAELTKQSGPGSVLALELDVRDRDTFACAAEEVEARLGAVSVLCNNAGIRVPDALPQLGYDL</sequence>
<protein>
    <submittedName>
        <fullName evidence="3">SDR family NAD(P)-dependent oxidoreductase</fullName>
    </submittedName>
</protein>
<dbReference type="PANTHER" id="PTHR43669:SF3">
    <property type="entry name" value="ALCOHOL DEHYDROGENASE, PUTATIVE (AFU_ORTHOLOGUE AFUA_3G03445)-RELATED"/>
    <property type="match status" value="1"/>
</dbReference>
<evidence type="ECO:0000313" key="4">
    <source>
        <dbReference type="Proteomes" id="UP000570678"/>
    </source>
</evidence>
<dbReference type="Gene3D" id="3.40.50.720">
    <property type="entry name" value="NAD(P)-binding Rossmann-like Domain"/>
    <property type="match status" value="1"/>
</dbReference>
<dbReference type="CDD" id="cd05233">
    <property type="entry name" value="SDR_c"/>
    <property type="match status" value="1"/>
</dbReference>
<dbReference type="EMBL" id="JAAXOT010000036">
    <property type="protein sequence ID" value="NKY61015.1"/>
    <property type="molecule type" value="Genomic_DNA"/>
</dbReference>
<proteinExistence type="inferred from homology"/>
<name>A0A846YPG1_9NOCA</name>
<dbReference type="Pfam" id="PF00106">
    <property type="entry name" value="adh_short"/>
    <property type="match status" value="1"/>
</dbReference>
<accession>A0A846YPG1</accession>
<evidence type="ECO:0000256" key="1">
    <source>
        <dbReference type="ARBA" id="ARBA00006484"/>
    </source>
</evidence>
<dbReference type="GO" id="GO:0016491">
    <property type="term" value="F:oxidoreductase activity"/>
    <property type="evidence" value="ECO:0007669"/>
    <property type="project" value="UniProtKB-KW"/>
</dbReference>
<dbReference type="InterPro" id="IPR036291">
    <property type="entry name" value="NAD(P)-bd_dom_sf"/>
</dbReference>